<evidence type="ECO:0000313" key="3">
    <source>
        <dbReference type="Proteomes" id="UP000054279"/>
    </source>
</evidence>
<accession>A0A0C9VXX0</accession>
<dbReference type="Proteomes" id="UP000054279">
    <property type="component" value="Unassembled WGS sequence"/>
</dbReference>
<gene>
    <name evidence="2" type="ORF">M422DRAFT_252710</name>
</gene>
<organism evidence="2 3">
    <name type="scientific">Sphaerobolus stellatus (strain SS14)</name>
    <dbReference type="NCBI Taxonomy" id="990650"/>
    <lineage>
        <taxon>Eukaryota</taxon>
        <taxon>Fungi</taxon>
        <taxon>Dikarya</taxon>
        <taxon>Basidiomycota</taxon>
        <taxon>Agaricomycotina</taxon>
        <taxon>Agaricomycetes</taxon>
        <taxon>Phallomycetidae</taxon>
        <taxon>Geastrales</taxon>
        <taxon>Sphaerobolaceae</taxon>
        <taxon>Sphaerobolus</taxon>
    </lineage>
</organism>
<feature type="compositionally biased region" description="Low complexity" evidence="1">
    <location>
        <begin position="34"/>
        <end position="46"/>
    </location>
</feature>
<feature type="region of interest" description="Disordered" evidence="1">
    <location>
        <begin position="83"/>
        <end position="128"/>
    </location>
</feature>
<dbReference type="EMBL" id="KN837120">
    <property type="protein sequence ID" value="KIJ43805.1"/>
    <property type="molecule type" value="Genomic_DNA"/>
</dbReference>
<sequence length="195" mass="20785">MSMHHNRKRAEEPSAPAVGEDEPIPGLIVGDLTDPSPSSVDPQQSSEVFAQEHPGDQSLRVHGPQTVPVRAQSPIGVASAAALGTATHGQDSPWRIISGSDSGHNLGGAHDESDDHASPDEGGMGNEDGSFIIKASVLSALQKEYVDLMNLKENGEIVLVEAMEATPWLNTVFSQIRTSMNRMSPTMKDIFLVPK</sequence>
<name>A0A0C9VXX0_SPHS4</name>
<dbReference type="HOGENOM" id="CLU_012886_3_1_1"/>
<dbReference type="AlphaFoldDB" id="A0A0C9VXX0"/>
<proteinExistence type="predicted"/>
<evidence type="ECO:0000313" key="2">
    <source>
        <dbReference type="EMBL" id="KIJ43805.1"/>
    </source>
</evidence>
<feature type="region of interest" description="Disordered" evidence="1">
    <location>
        <begin position="1"/>
        <end position="64"/>
    </location>
</feature>
<reference evidence="2 3" key="1">
    <citation type="submission" date="2014-06" db="EMBL/GenBank/DDBJ databases">
        <title>Evolutionary Origins and Diversification of the Mycorrhizal Mutualists.</title>
        <authorList>
            <consortium name="DOE Joint Genome Institute"/>
            <consortium name="Mycorrhizal Genomics Consortium"/>
            <person name="Kohler A."/>
            <person name="Kuo A."/>
            <person name="Nagy L.G."/>
            <person name="Floudas D."/>
            <person name="Copeland A."/>
            <person name="Barry K.W."/>
            <person name="Cichocki N."/>
            <person name="Veneault-Fourrey C."/>
            <person name="LaButti K."/>
            <person name="Lindquist E.A."/>
            <person name="Lipzen A."/>
            <person name="Lundell T."/>
            <person name="Morin E."/>
            <person name="Murat C."/>
            <person name="Riley R."/>
            <person name="Ohm R."/>
            <person name="Sun H."/>
            <person name="Tunlid A."/>
            <person name="Henrissat B."/>
            <person name="Grigoriev I.V."/>
            <person name="Hibbett D.S."/>
            <person name="Martin F."/>
        </authorList>
    </citation>
    <scope>NUCLEOTIDE SEQUENCE [LARGE SCALE GENOMIC DNA]</scope>
    <source>
        <strain evidence="2 3">SS14</strain>
    </source>
</reference>
<keyword evidence="3" id="KW-1185">Reference proteome</keyword>
<protein>
    <submittedName>
        <fullName evidence="2">Uncharacterized protein</fullName>
    </submittedName>
</protein>
<evidence type="ECO:0000256" key="1">
    <source>
        <dbReference type="SAM" id="MobiDB-lite"/>
    </source>
</evidence>
<feature type="compositionally biased region" description="Basic and acidic residues" evidence="1">
    <location>
        <begin position="109"/>
        <end position="119"/>
    </location>
</feature>